<accession>A0A0B5K9G2</accession>
<sequence length="521" mass="55089">MRISTAQFYETSANSYSKNYSDLAKTTEQITSKSRIQTAGDDPVGAARLLLLQQQSALLDQYSGNMTTVKNALLQEESVLSTINDALQRASELAIQAGNGGLSDADRTSIASEIKEIEANVFGLLNSRDANGEYMFGGSKNANPPYVRNADGTYSYQGDQTQLSLQVSDTLRLATNDTGYSIFDQATNNSRTQSSLQAPLPDDGKVLLSGGLLTSATTYSNQFAAGQPYTITFTSATEYSVKDAAGNDITNETAGKGKFDVNTEGGKMISLRGVDFEINLNLAEGDDADAVVAGHVFTLEAKPDTLTATRSAGNPSTAQVTGTSVTDPEAYRSTFPSNGAVIRFTSDTEYSLYAQPYSADSKPIASGTVGAGNALTVAGVTYQFDSAPKQGDQFSVNANTHRTQNVLDTLGQLRSALEKPLDSPEAQAALKAATDSAISNLASARDRIDITRGSIGARGNSLEIQAQENESLGLANKSTQSAIGDTDMASATIQLTLQQAMLEASQLAFARISQLSLFDKI</sequence>
<dbReference type="KEGG" id="ppj:RK21_00718"/>
<evidence type="ECO:0000256" key="3">
    <source>
        <dbReference type="ARBA" id="ARBA00005709"/>
    </source>
</evidence>
<evidence type="ECO:0000256" key="5">
    <source>
        <dbReference type="ARBA" id="ARBA00023143"/>
    </source>
</evidence>
<dbReference type="GO" id="GO:0071973">
    <property type="term" value="P:bacterial-type flagellum-dependent cell motility"/>
    <property type="evidence" value="ECO:0007669"/>
    <property type="project" value="InterPro"/>
</dbReference>
<evidence type="ECO:0000256" key="6">
    <source>
        <dbReference type="SAM" id="MobiDB-lite"/>
    </source>
</evidence>
<comment type="similarity">
    <text evidence="3">Belongs to the bacterial flagellin family.</text>
</comment>
<name>A0A0B5K9G2_PSEDL</name>
<keyword evidence="7" id="KW-0282">Flagellum</keyword>
<keyword evidence="7" id="KW-0969">Cilium</keyword>
<dbReference type="EMBL" id="NTME01000005">
    <property type="protein sequence ID" value="PBJ96380.1"/>
    <property type="molecule type" value="Genomic_DNA"/>
</dbReference>
<evidence type="ECO:0000313" key="7">
    <source>
        <dbReference type="EMBL" id="PBJ96380.1"/>
    </source>
</evidence>
<dbReference type="NCBIfam" id="NF009361">
    <property type="entry name" value="PRK12717.1"/>
    <property type="match status" value="1"/>
</dbReference>
<dbReference type="InterPro" id="IPR001029">
    <property type="entry name" value="Flagellin_N"/>
</dbReference>
<evidence type="ECO:0000256" key="1">
    <source>
        <dbReference type="ARBA" id="ARBA00004365"/>
    </source>
</evidence>
<keyword evidence="7" id="KW-0966">Cell projection</keyword>
<dbReference type="GO" id="GO:0005198">
    <property type="term" value="F:structural molecule activity"/>
    <property type="evidence" value="ECO:0007669"/>
    <property type="project" value="InterPro"/>
</dbReference>
<keyword evidence="5" id="KW-0975">Bacterial flagellum</keyword>
<dbReference type="Gene3D" id="1.20.1330.10">
    <property type="entry name" value="f41 fragment of flagellin, N-terminal domain"/>
    <property type="match status" value="2"/>
</dbReference>
<feature type="region of interest" description="Disordered" evidence="6">
    <location>
        <begin position="307"/>
        <end position="331"/>
    </location>
</feature>
<protein>
    <submittedName>
        <fullName evidence="7">Flagellar hook-associated protein 3</fullName>
    </submittedName>
</protein>
<feature type="compositionally biased region" description="Polar residues" evidence="6">
    <location>
        <begin position="307"/>
        <end position="326"/>
    </location>
</feature>
<dbReference type="PANTHER" id="PTHR42792">
    <property type="entry name" value="FLAGELLIN"/>
    <property type="match status" value="1"/>
</dbReference>
<keyword evidence="4" id="KW-0964">Secreted</keyword>
<gene>
    <name evidence="7" type="primary">flgL</name>
    <name evidence="7" type="ORF">CMV24_06550</name>
</gene>
<dbReference type="SUPFAM" id="SSF64518">
    <property type="entry name" value="Phase 1 flagellin"/>
    <property type="match status" value="1"/>
</dbReference>
<dbReference type="GO" id="GO:0005576">
    <property type="term" value="C:extracellular region"/>
    <property type="evidence" value="ECO:0007669"/>
    <property type="project" value="UniProtKB-SubCell"/>
</dbReference>
<evidence type="ECO:0000256" key="4">
    <source>
        <dbReference type="ARBA" id="ARBA00022525"/>
    </source>
</evidence>
<organism evidence="7 8">
    <name type="scientific">Pseudomonas plecoglossicida</name>
    <dbReference type="NCBI Taxonomy" id="70775"/>
    <lineage>
        <taxon>Bacteria</taxon>
        <taxon>Pseudomonadati</taxon>
        <taxon>Pseudomonadota</taxon>
        <taxon>Gammaproteobacteria</taxon>
        <taxon>Pseudomonadales</taxon>
        <taxon>Pseudomonadaceae</taxon>
        <taxon>Pseudomonas</taxon>
    </lineage>
</organism>
<dbReference type="Proteomes" id="UP000218102">
    <property type="component" value="Unassembled WGS sequence"/>
</dbReference>
<reference evidence="7 8" key="1">
    <citation type="submission" date="2017-09" db="EMBL/GenBank/DDBJ databases">
        <authorList>
            <person name="Ehlers B."/>
            <person name="Leendertz F.H."/>
        </authorList>
    </citation>
    <scope>NUCLEOTIDE SEQUENCE [LARGE SCALE GENOMIC DNA]</scope>
    <source>
        <strain evidence="7 8">DJ-1</strain>
    </source>
</reference>
<comment type="subcellular location">
    <subcellularLocation>
        <location evidence="1">Bacterial flagellum</location>
    </subcellularLocation>
    <subcellularLocation>
        <location evidence="2">Secreted</location>
    </subcellularLocation>
</comment>
<dbReference type="InterPro" id="IPR001492">
    <property type="entry name" value="Flagellin"/>
</dbReference>
<dbReference type="RefSeq" id="WP_041505713.1">
    <property type="nucleotide sequence ID" value="NZ_CP010359.1"/>
</dbReference>
<dbReference type="GO" id="GO:0009424">
    <property type="term" value="C:bacterial-type flagellum hook"/>
    <property type="evidence" value="ECO:0007669"/>
    <property type="project" value="InterPro"/>
</dbReference>
<evidence type="ECO:0000256" key="2">
    <source>
        <dbReference type="ARBA" id="ARBA00004613"/>
    </source>
</evidence>
<dbReference type="PANTHER" id="PTHR42792:SF1">
    <property type="entry name" value="FLAGELLAR HOOK-ASSOCIATED PROTEIN 3"/>
    <property type="match status" value="1"/>
</dbReference>
<dbReference type="AlphaFoldDB" id="A0A0B5K9G2"/>
<comment type="caution">
    <text evidence="7">The sequence shown here is derived from an EMBL/GenBank/DDBJ whole genome shotgun (WGS) entry which is preliminary data.</text>
</comment>
<dbReference type="NCBIfam" id="TIGR02550">
    <property type="entry name" value="flagell_flgL"/>
    <property type="match status" value="1"/>
</dbReference>
<dbReference type="InterPro" id="IPR013384">
    <property type="entry name" value="Flagell_FlgL"/>
</dbReference>
<dbReference type="Pfam" id="PF00669">
    <property type="entry name" value="Flagellin_N"/>
    <property type="match status" value="1"/>
</dbReference>
<evidence type="ECO:0000313" key="8">
    <source>
        <dbReference type="Proteomes" id="UP000218102"/>
    </source>
</evidence>
<proteinExistence type="inferred from homology"/>